<evidence type="ECO:0000313" key="1">
    <source>
        <dbReference type="EMBL" id="MBY30947.1"/>
    </source>
</evidence>
<sequence>MSDSFFSPPRYFAAITTRTVQCMSPDLFPAIYNPADYTLRVVERKDQDERSSLGFEAGQHFPWVSPADTDSPCILGLLSREFPHDNEISNDAQSFHWSDTAWSSSDEGRATLHWKKKIISRFDLNSM</sequence>
<gene>
    <name evidence="1" type="ORF">g.89144</name>
</gene>
<name>A0A2S2PNH9_SCHGA</name>
<accession>A0A2S2PNH9</accession>
<dbReference type="EMBL" id="GGMR01018328">
    <property type="protein sequence ID" value="MBY30947.1"/>
    <property type="molecule type" value="Transcribed_RNA"/>
</dbReference>
<proteinExistence type="predicted"/>
<reference evidence="1" key="1">
    <citation type="submission" date="2018-04" db="EMBL/GenBank/DDBJ databases">
        <title>Transcriptome of Schizaphis graminum biotype I.</title>
        <authorList>
            <person name="Scully E.D."/>
            <person name="Geib S.M."/>
            <person name="Palmer N.A."/>
            <person name="Koch K."/>
            <person name="Bradshaw J."/>
            <person name="Heng-Moss T."/>
            <person name="Sarath G."/>
        </authorList>
    </citation>
    <scope>NUCLEOTIDE SEQUENCE</scope>
</reference>
<dbReference type="AlphaFoldDB" id="A0A2S2PNH9"/>
<organism evidence="1">
    <name type="scientific">Schizaphis graminum</name>
    <name type="common">Green bug aphid</name>
    <dbReference type="NCBI Taxonomy" id="13262"/>
    <lineage>
        <taxon>Eukaryota</taxon>
        <taxon>Metazoa</taxon>
        <taxon>Ecdysozoa</taxon>
        <taxon>Arthropoda</taxon>
        <taxon>Hexapoda</taxon>
        <taxon>Insecta</taxon>
        <taxon>Pterygota</taxon>
        <taxon>Neoptera</taxon>
        <taxon>Paraneoptera</taxon>
        <taxon>Hemiptera</taxon>
        <taxon>Sternorrhyncha</taxon>
        <taxon>Aphidomorpha</taxon>
        <taxon>Aphidoidea</taxon>
        <taxon>Aphididae</taxon>
        <taxon>Aphidini</taxon>
        <taxon>Schizaphis</taxon>
    </lineage>
</organism>
<protein>
    <submittedName>
        <fullName evidence="1">Uncharacterized protein</fullName>
    </submittedName>
</protein>